<evidence type="ECO:0000256" key="4">
    <source>
        <dbReference type="ARBA" id="ARBA00022989"/>
    </source>
</evidence>
<dbReference type="PANTHER" id="PTHR34857:SF2">
    <property type="entry name" value="SLL0384 PROTEIN"/>
    <property type="match status" value="1"/>
</dbReference>
<proteinExistence type="predicted"/>
<accession>A0A2T5G708</accession>
<dbReference type="Pfam" id="PF02361">
    <property type="entry name" value="CbiQ"/>
    <property type="match status" value="1"/>
</dbReference>
<feature type="transmembrane region" description="Helical" evidence="6">
    <location>
        <begin position="90"/>
        <end position="109"/>
    </location>
</feature>
<feature type="transmembrane region" description="Helical" evidence="6">
    <location>
        <begin position="62"/>
        <end position="84"/>
    </location>
</feature>
<comment type="caution">
    <text evidence="7">The sequence shown here is derived from an EMBL/GenBank/DDBJ whole genome shotgun (WGS) entry which is preliminary data.</text>
</comment>
<dbReference type="EMBL" id="PEBW01000003">
    <property type="protein sequence ID" value="PTQ51959.1"/>
    <property type="molecule type" value="Genomic_DNA"/>
</dbReference>
<evidence type="ECO:0000313" key="8">
    <source>
        <dbReference type="Proteomes" id="UP000244016"/>
    </source>
</evidence>
<reference evidence="7 8" key="1">
    <citation type="submission" date="2017-08" db="EMBL/GenBank/DDBJ databases">
        <title>Burning lignite coal seam in the remote Altai Mountains harbors a hydrogen-driven thermophilic microbial community.</title>
        <authorList>
            <person name="Kadnikov V.V."/>
            <person name="Mardanov A.V."/>
            <person name="Ivasenko D."/>
            <person name="Beletsky A.V."/>
            <person name="Karnachuk O.V."/>
            <person name="Ravin N.V."/>
        </authorList>
    </citation>
    <scope>NUCLEOTIDE SEQUENCE [LARGE SCALE GENOMIC DNA]</scope>
    <source>
        <strain evidence="7">AL31</strain>
    </source>
</reference>
<keyword evidence="3 6" id="KW-0812">Transmembrane</keyword>
<dbReference type="Proteomes" id="UP000244016">
    <property type="component" value="Unassembled WGS sequence"/>
</dbReference>
<dbReference type="InterPro" id="IPR003339">
    <property type="entry name" value="ABC/ECF_trnsptr_transmembrane"/>
</dbReference>
<keyword evidence="5 6" id="KW-0472">Membrane</keyword>
<gene>
    <name evidence="7" type="ORF">BLITH_0926</name>
</gene>
<dbReference type="GO" id="GO:0005886">
    <property type="term" value="C:plasma membrane"/>
    <property type="evidence" value="ECO:0007669"/>
    <property type="project" value="UniProtKB-ARBA"/>
</dbReference>
<feature type="transmembrane region" description="Helical" evidence="6">
    <location>
        <begin position="217"/>
        <end position="236"/>
    </location>
</feature>
<dbReference type="AlphaFoldDB" id="A0A2T5G708"/>
<dbReference type="CDD" id="cd16914">
    <property type="entry name" value="EcfT"/>
    <property type="match status" value="1"/>
</dbReference>
<evidence type="ECO:0000313" key="7">
    <source>
        <dbReference type="EMBL" id="PTQ51959.1"/>
    </source>
</evidence>
<keyword evidence="4 6" id="KW-1133">Transmembrane helix</keyword>
<evidence type="ECO:0000256" key="1">
    <source>
        <dbReference type="ARBA" id="ARBA00004141"/>
    </source>
</evidence>
<sequence>MIREGRGVLRHPPYRVALVLFAAFLGVSVRTPVAGAALDVGAAFLLFAEVGRRGILQSARRLAVVLPWILFFFAFFPLLAATPAAGLAQAALYGTRLAFVALLLAWFFARTSLDELFRVLSSWRVPDVFVLLLAYTVRYGEHLAEEAARMRLALRARGFREGRFFTVRATRTLARLLGALYWRTEARSRRTALALRARGFSGRFLGRPFPPPRPGEALRLVFFVALVLAVVLWDYAGSSVLALWRR</sequence>
<evidence type="ECO:0000256" key="5">
    <source>
        <dbReference type="ARBA" id="ARBA00023136"/>
    </source>
</evidence>
<comment type="subcellular location">
    <subcellularLocation>
        <location evidence="1">Membrane</location>
        <topology evidence="1">Multi-pass membrane protein</topology>
    </subcellularLocation>
</comment>
<dbReference type="InterPro" id="IPR051611">
    <property type="entry name" value="ECF_transporter_component"/>
</dbReference>
<name>A0A2T5G708_9BACL</name>
<dbReference type="PANTHER" id="PTHR34857">
    <property type="entry name" value="SLL0384 PROTEIN"/>
    <property type="match status" value="1"/>
</dbReference>
<keyword evidence="2" id="KW-1003">Cell membrane</keyword>
<evidence type="ECO:0000256" key="2">
    <source>
        <dbReference type="ARBA" id="ARBA00022475"/>
    </source>
</evidence>
<evidence type="ECO:0000256" key="6">
    <source>
        <dbReference type="SAM" id="Phobius"/>
    </source>
</evidence>
<organism evidence="7 8">
    <name type="scientific">Brockia lithotrophica</name>
    <dbReference type="NCBI Taxonomy" id="933949"/>
    <lineage>
        <taxon>Bacteria</taxon>
        <taxon>Bacillati</taxon>
        <taxon>Bacillota</taxon>
        <taxon>Bacilli</taxon>
        <taxon>Bacillales</taxon>
        <taxon>Bacillales Family X. Incertae Sedis</taxon>
        <taxon>Brockia</taxon>
    </lineage>
</organism>
<protein>
    <submittedName>
        <fullName evidence="7">Transmembrane component NikQ of energizing module of nickel ECF transporter</fullName>
    </submittedName>
</protein>
<evidence type="ECO:0000256" key="3">
    <source>
        <dbReference type="ARBA" id="ARBA00022692"/>
    </source>
</evidence>